<protein>
    <submittedName>
        <fullName evidence="2">Uncharacterized protein</fullName>
    </submittedName>
</protein>
<dbReference type="EMBL" id="CAJNOC010001664">
    <property type="protein sequence ID" value="CAF0882260.1"/>
    <property type="molecule type" value="Genomic_DNA"/>
</dbReference>
<dbReference type="AlphaFoldDB" id="A0A813YCE2"/>
<dbReference type="PANTHER" id="PTHR14650">
    <property type="entry name" value="PROLYL HYDROXYLASE-RELATED"/>
    <property type="match status" value="1"/>
</dbReference>
<proteinExistence type="predicted"/>
<comment type="caution">
    <text evidence="2">The sequence shown here is derived from an EMBL/GenBank/DDBJ whole genome shotgun (WGS) entry which is preliminary data.</text>
</comment>
<dbReference type="Proteomes" id="UP000663879">
    <property type="component" value="Unassembled WGS sequence"/>
</dbReference>
<dbReference type="GO" id="GO:0016020">
    <property type="term" value="C:membrane"/>
    <property type="evidence" value="ECO:0007669"/>
    <property type="project" value="TreeGrafter"/>
</dbReference>
<evidence type="ECO:0000313" key="3">
    <source>
        <dbReference type="Proteomes" id="UP000663879"/>
    </source>
</evidence>
<gene>
    <name evidence="2" type="ORF">OXX778_LOCUS10473</name>
</gene>
<organism evidence="2 3">
    <name type="scientific">Brachionus calyciflorus</name>
    <dbReference type="NCBI Taxonomy" id="104777"/>
    <lineage>
        <taxon>Eukaryota</taxon>
        <taxon>Metazoa</taxon>
        <taxon>Spiralia</taxon>
        <taxon>Gnathifera</taxon>
        <taxon>Rotifera</taxon>
        <taxon>Eurotatoria</taxon>
        <taxon>Monogononta</taxon>
        <taxon>Pseudotrocha</taxon>
        <taxon>Ploima</taxon>
        <taxon>Brachionidae</taxon>
        <taxon>Brachionus</taxon>
    </lineage>
</organism>
<evidence type="ECO:0000256" key="1">
    <source>
        <dbReference type="SAM" id="Phobius"/>
    </source>
</evidence>
<name>A0A813YCE2_9BILA</name>
<dbReference type="OrthoDB" id="427071at2759"/>
<keyword evidence="1" id="KW-0472">Membrane</keyword>
<keyword evidence="3" id="KW-1185">Reference proteome</keyword>
<keyword evidence="1" id="KW-1133">Transmembrane helix</keyword>
<dbReference type="PANTHER" id="PTHR14650:SF1">
    <property type="entry name" value="2-OXOGLUTARATE AND IRON-DEPENDENT OXYGENASE DOMAIN-CONTAINING PROTEIN 3"/>
    <property type="match status" value="1"/>
</dbReference>
<keyword evidence="1" id="KW-0812">Transmembrane</keyword>
<evidence type="ECO:0000313" key="2">
    <source>
        <dbReference type="EMBL" id="CAF0882260.1"/>
    </source>
</evidence>
<feature type="transmembrane region" description="Helical" evidence="1">
    <location>
        <begin position="17"/>
        <end position="38"/>
    </location>
</feature>
<reference evidence="2" key="1">
    <citation type="submission" date="2021-02" db="EMBL/GenBank/DDBJ databases">
        <authorList>
            <person name="Nowell W R."/>
        </authorList>
    </citation>
    <scope>NUCLEOTIDE SEQUENCE</scope>
    <source>
        <strain evidence="2">Ploen Becks lab</strain>
    </source>
</reference>
<dbReference type="Gene3D" id="2.60.120.620">
    <property type="entry name" value="q2cbj1_9rhob like domain"/>
    <property type="match status" value="1"/>
</dbReference>
<dbReference type="InterPro" id="IPR039210">
    <property type="entry name" value="OGFOD3"/>
</dbReference>
<sequence length="282" mass="32748">MKGSTKVAKISPFKERLYVLIGCIPMITVMAISLFLVYEDYALNNFTYFGKSWHMSNVEKTTYDSNVPCVDSDYLADRSKYPSCASKQCFRYFTDFLITQNEGTILLKLAKKGWALGDDNDSVSNLNIETGFVNRGDSSVKIDKDLITKEELDTYENVKEKILNHVKTKFNIKDVYLTNQNIFSKYTSQESKSTKLEYWHTQVDKYVQEWTQYSVVLFLNDYMSEFYGGRYFLHNTDNKTVVTIQPKLARLLVYSPGSENKQHFERLVYGNSYLLRIPLTCN</sequence>
<accession>A0A813YCE2</accession>